<dbReference type="CDD" id="cd02947">
    <property type="entry name" value="TRX_family"/>
    <property type="match status" value="1"/>
</dbReference>
<dbReference type="GO" id="GO:0005737">
    <property type="term" value="C:cytoplasm"/>
    <property type="evidence" value="ECO:0007669"/>
    <property type="project" value="TreeGrafter"/>
</dbReference>
<evidence type="ECO:0000256" key="3">
    <source>
        <dbReference type="ARBA" id="ARBA00023157"/>
    </source>
</evidence>
<keyword evidence="4" id="KW-0676">Redox-active center</keyword>
<evidence type="ECO:0000313" key="7">
    <source>
        <dbReference type="EMBL" id="MBX8644332.1"/>
    </source>
</evidence>
<evidence type="ECO:0000313" key="8">
    <source>
        <dbReference type="Proteomes" id="UP000750197"/>
    </source>
</evidence>
<dbReference type="NCBIfam" id="TIGR01068">
    <property type="entry name" value="thioredoxin"/>
    <property type="match status" value="1"/>
</dbReference>
<evidence type="ECO:0000256" key="4">
    <source>
        <dbReference type="ARBA" id="ARBA00023284"/>
    </source>
</evidence>
<dbReference type="GO" id="GO:0015035">
    <property type="term" value="F:protein-disulfide reductase activity"/>
    <property type="evidence" value="ECO:0007669"/>
    <property type="project" value="InterPro"/>
</dbReference>
<dbReference type="FunFam" id="3.40.30.10:FF:000001">
    <property type="entry name" value="Thioredoxin"/>
    <property type="match status" value="1"/>
</dbReference>
<dbReference type="PROSITE" id="PS51352">
    <property type="entry name" value="THIOREDOXIN_2"/>
    <property type="match status" value="1"/>
</dbReference>
<dbReference type="EMBL" id="JAGVSJ010000010">
    <property type="protein sequence ID" value="MBX8631920.1"/>
    <property type="molecule type" value="Genomic_DNA"/>
</dbReference>
<dbReference type="Proteomes" id="UP000750197">
    <property type="component" value="Unassembled WGS sequence"/>
</dbReference>
<dbReference type="Pfam" id="PF00085">
    <property type="entry name" value="Thioredoxin"/>
    <property type="match status" value="1"/>
</dbReference>
<sequence length="128" mass="14124">MEELLRSAASPSDHGSPKAAGTVQVLSDQSFDTFINTNEVSFVDFWAPWCGPCRMVSPVVEQLARDYAGRVAFGKLNVDENPVISTRYNVMSIPTLLIFRKGRNVDSIIGAQSRSAIAARINRHIQSR</sequence>
<name>A0A8J7YTR2_9ARCH</name>
<evidence type="ECO:0000259" key="5">
    <source>
        <dbReference type="PROSITE" id="PS51352"/>
    </source>
</evidence>
<dbReference type="Gene3D" id="3.40.30.10">
    <property type="entry name" value="Glutaredoxin"/>
    <property type="match status" value="1"/>
</dbReference>
<dbReference type="InterPro" id="IPR013766">
    <property type="entry name" value="Thioredoxin_domain"/>
</dbReference>
<dbReference type="EMBL" id="JAHEAC010000054">
    <property type="protein sequence ID" value="MBX8644332.1"/>
    <property type="molecule type" value="Genomic_DNA"/>
</dbReference>
<dbReference type="InterPro" id="IPR036249">
    <property type="entry name" value="Thioredoxin-like_sf"/>
</dbReference>
<dbReference type="PANTHER" id="PTHR45663">
    <property type="entry name" value="GEO12009P1"/>
    <property type="match status" value="1"/>
</dbReference>
<keyword evidence="1" id="KW-0813">Transport</keyword>
<organism evidence="7 8">
    <name type="scientific">Candidatus Sysuiplasma superficiale</name>
    <dbReference type="NCBI Taxonomy" id="2823368"/>
    <lineage>
        <taxon>Archaea</taxon>
        <taxon>Methanobacteriati</taxon>
        <taxon>Thermoplasmatota</taxon>
        <taxon>Thermoplasmata</taxon>
        <taxon>Candidatus Sysuiplasmatales</taxon>
        <taxon>Candidatus Sysuiplasmataceae</taxon>
        <taxon>Candidatus Sysuiplasma</taxon>
    </lineage>
</organism>
<evidence type="ECO:0000256" key="1">
    <source>
        <dbReference type="ARBA" id="ARBA00022448"/>
    </source>
</evidence>
<feature type="domain" description="Thioredoxin" evidence="5">
    <location>
        <begin position="4"/>
        <end position="126"/>
    </location>
</feature>
<gene>
    <name evidence="7" type="primary">trxA</name>
    <name evidence="6" type="ORF">J9259_05305</name>
    <name evidence="7" type="ORF">KIY12_06400</name>
</gene>
<evidence type="ECO:0000313" key="6">
    <source>
        <dbReference type="EMBL" id="MBX8631920.1"/>
    </source>
</evidence>
<dbReference type="InterPro" id="IPR005746">
    <property type="entry name" value="Thioredoxin"/>
</dbReference>
<evidence type="ECO:0000256" key="2">
    <source>
        <dbReference type="ARBA" id="ARBA00022982"/>
    </source>
</evidence>
<dbReference type="PROSITE" id="PS00194">
    <property type="entry name" value="THIOREDOXIN_1"/>
    <property type="match status" value="1"/>
</dbReference>
<dbReference type="SUPFAM" id="SSF52833">
    <property type="entry name" value="Thioredoxin-like"/>
    <property type="match status" value="1"/>
</dbReference>
<proteinExistence type="predicted"/>
<dbReference type="InterPro" id="IPR017937">
    <property type="entry name" value="Thioredoxin_CS"/>
</dbReference>
<accession>A0A8J7YTR2</accession>
<dbReference type="PRINTS" id="PR00421">
    <property type="entry name" value="THIOREDOXIN"/>
</dbReference>
<keyword evidence="2" id="KW-0249">Electron transport</keyword>
<protein>
    <submittedName>
        <fullName evidence="7">Thioredoxin</fullName>
    </submittedName>
</protein>
<dbReference type="PANTHER" id="PTHR45663:SF11">
    <property type="entry name" value="GEO12009P1"/>
    <property type="match status" value="1"/>
</dbReference>
<comment type="caution">
    <text evidence="7">The sequence shown here is derived from an EMBL/GenBank/DDBJ whole genome shotgun (WGS) entry which is preliminary data.</text>
</comment>
<dbReference type="AlphaFoldDB" id="A0A8J7YTR2"/>
<keyword evidence="3" id="KW-1015">Disulfide bond</keyword>
<reference evidence="7" key="1">
    <citation type="submission" date="2021-05" db="EMBL/GenBank/DDBJ databases">
        <title>Genomic insights into ecological role and evolution of a novel Thermoplasmata order Candidatus Sysuiplasmatales.</title>
        <authorList>
            <person name="Yuan Y."/>
        </authorList>
    </citation>
    <scope>NUCLEOTIDE SEQUENCE</scope>
    <source>
        <strain evidence="7">TUT19-bin139</strain>
        <strain evidence="6">YP2-bin.285</strain>
    </source>
</reference>
<dbReference type="Proteomes" id="UP000716004">
    <property type="component" value="Unassembled WGS sequence"/>
</dbReference>